<dbReference type="Proteomes" id="UP001153076">
    <property type="component" value="Unassembled WGS sequence"/>
</dbReference>
<protein>
    <submittedName>
        <fullName evidence="2">Uncharacterized protein</fullName>
    </submittedName>
</protein>
<sequence>MAGSISSIAMKSAVYLRMQLGSVPPSVSAVLSSRTQTLLKPSFFKTHLSLMILGTQKPFAATFASLSNNNNEGVSGSDSELHSRPGLKWVISSGVSGHVTSTESVLENKRLLPSPISVKWGYGSSVSGSVMGDVTISPGITLKDVVLFDDDRCKVIDAVTGDTVAVGRPDGKGRFLLHMEDTEDGMKRKSKVTSKAKYVTVVYQNASMAGNRMSRGQNDFDSPQLSFWEPLSHPFPTSQMFQQALKDHRLAFPMHLDPGKMHPPDLLQKCHQVIPQAVHEDASELPSAILKLRSARVDFFSDDPAHSTYSVERPGSESTTQRKPKIQTLMH</sequence>
<dbReference type="EMBL" id="JAKOGI010000109">
    <property type="protein sequence ID" value="KAJ8443977.1"/>
    <property type="molecule type" value="Genomic_DNA"/>
</dbReference>
<keyword evidence="3" id="KW-1185">Reference proteome</keyword>
<organism evidence="2 3">
    <name type="scientific">Carnegiea gigantea</name>
    <dbReference type="NCBI Taxonomy" id="171969"/>
    <lineage>
        <taxon>Eukaryota</taxon>
        <taxon>Viridiplantae</taxon>
        <taxon>Streptophyta</taxon>
        <taxon>Embryophyta</taxon>
        <taxon>Tracheophyta</taxon>
        <taxon>Spermatophyta</taxon>
        <taxon>Magnoliopsida</taxon>
        <taxon>eudicotyledons</taxon>
        <taxon>Gunneridae</taxon>
        <taxon>Pentapetalae</taxon>
        <taxon>Caryophyllales</taxon>
        <taxon>Cactineae</taxon>
        <taxon>Cactaceae</taxon>
        <taxon>Cactoideae</taxon>
        <taxon>Echinocereeae</taxon>
        <taxon>Carnegiea</taxon>
    </lineage>
</organism>
<reference evidence="2" key="1">
    <citation type="submission" date="2022-04" db="EMBL/GenBank/DDBJ databases">
        <title>Carnegiea gigantea Genome sequencing and assembly v2.</title>
        <authorList>
            <person name="Copetti D."/>
            <person name="Sanderson M.J."/>
            <person name="Burquez A."/>
            <person name="Wojciechowski M.F."/>
        </authorList>
    </citation>
    <scope>NUCLEOTIDE SEQUENCE</scope>
    <source>
        <strain evidence="2">SGP5-SGP5p</strain>
        <tissue evidence="2">Aerial part</tissue>
    </source>
</reference>
<name>A0A9Q1KIN8_9CARY</name>
<feature type="region of interest" description="Disordered" evidence="1">
    <location>
        <begin position="303"/>
        <end position="331"/>
    </location>
</feature>
<dbReference type="AlphaFoldDB" id="A0A9Q1KIN8"/>
<gene>
    <name evidence="2" type="ORF">Cgig2_020823</name>
</gene>
<evidence type="ECO:0000313" key="3">
    <source>
        <dbReference type="Proteomes" id="UP001153076"/>
    </source>
</evidence>
<evidence type="ECO:0000313" key="2">
    <source>
        <dbReference type="EMBL" id="KAJ8443977.1"/>
    </source>
</evidence>
<dbReference type="OrthoDB" id="2015125at2759"/>
<evidence type="ECO:0000256" key="1">
    <source>
        <dbReference type="SAM" id="MobiDB-lite"/>
    </source>
</evidence>
<comment type="caution">
    <text evidence="2">The sequence shown here is derived from an EMBL/GenBank/DDBJ whole genome shotgun (WGS) entry which is preliminary data.</text>
</comment>
<accession>A0A9Q1KIN8</accession>
<proteinExistence type="predicted"/>